<dbReference type="InterPro" id="IPR005107">
    <property type="entry name" value="CO_DH_flav_C"/>
</dbReference>
<evidence type="ECO:0000313" key="6">
    <source>
        <dbReference type="Proteomes" id="UP000659223"/>
    </source>
</evidence>
<reference evidence="6" key="1">
    <citation type="journal article" date="2019" name="Int. J. Syst. Evol. Microbiol.">
        <title>The Global Catalogue of Microorganisms (GCM) 10K type strain sequencing project: providing services to taxonomists for standard genome sequencing and annotation.</title>
        <authorList>
            <consortium name="The Broad Institute Genomics Platform"/>
            <consortium name="The Broad Institute Genome Sequencing Center for Infectious Disease"/>
            <person name="Wu L."/>
            <person name="Ma J."/>
        </authorList>
    </citation>
    <scope>NUCLEOTIDE SEQUENCE [LARGE SCALE GENOMIC DNA]</scope>
    <source>
        <strain evidence="6">JCM 4586</strain>
    </source>
</reference>
<dbReference type="SUPFAM" id="SSF55447">
    <property type="entry name" value="CO dehydrogenase flavoprotein C-terminal domain-like"/>
    <property type="match status" value="1"/>
</dbReference>
<keyword evidence="3" id="KW-0560">Oxidoreductase</keyword>
<protein>
    <submittedName>
        <fullName evidence="5">Carbon monoxide dehydrogenase</fullName>
    </submittedName>
</protein>
<dbReference type="InterPro" id="IPR051312">
    <property type="entry name" value="Diverse_Substr_Oxidored"/>
</dbReference>
<evidence type="ECO:0000259" key="4">
    <source>
        <dbReference type="PROSITE" id="PS51387"/>
    </source>
</evidence>
<proteinExistence type="predicted"/>
<comment type="caution">
    <text evidence="5">The sequence shown here is derived from an EMBL/GenBank/DDBJ whole genome shotgun (WGS) entry which is preliminary data.</text>
</comment>
<dbReference type="Proteomes" id="UP000659223">
    <property type="component" value="Unassembled WGS sequence"/>
</dbReference>
<dbReference type="Gene3D" id="3.30.465.10">
    <property type="match status" value="1"/>
</dbReference>
<dbReference type="PANTHER" id="PTHR42659:SF2">
    <property type="entry name" value="XANTHINE DEHYDROGENASE SUBUNIT C-RELATED"/>
    <property type="match status" value="1"/>
</dbReference>
<organism evidence="5 6">
    <name type="scientific">Streptomyces hiroshimensis</name>
    <dbReference type="NCBI Taxonomy" id="66424"/>
    <lineage>
        <taxon>Bacteria</taxon>
        <taxon>Bacillati</taxon>
        <taxon>Actinomycetota</taxon>
        <taxon>Actinomycetes</taxon>
        <taxon>Kitasatosporales</taxon>
        <taxon>Streptomycetaceae</taxon>
        <taxon>Streptomyces</taxon>
    </lineage>
</organism>
<evidence type="ECO:0000256" key="3">
    <source>
        <dbReference type="ARBA" id="ARBA00023002"/>
    </source>
</evidence>
<gene>
    <name evidence="5" type="ORF">GCM10010324_36650</name>
</gene>
<dbReference type="PROSITE" id="PS51387">
    <property type="entry name" value="FAD_PCMH"/>
    <property type="match status" value="1"/>
</dbReference>
<dbReference type="InterPro" id="IPR002346">
    <property type="entry name" value="Mopterin_DH_FAD-bd"/>
</dbReference>
<dbReference type="Gene3D" id="3.30.43.10">
    <property type="entry name" value="Uridine Diphospho-n-acetylenolpyruvylglucosamine Reductase, domain 2"/>
    <property type="match status" value="1"/>
</dbReference>
<keyword evidence="1" id="KW-0285">Flavoprotein</keyword>
<dbReference type="SUPFAM" id="SSF56176">
    <property type="entry name" value="FAD-binding/transporter-associated domain-like"/>
    <property type="match status" value="1"/>
</dbReference>
<feature type="domain" description="FAD-binding PCMH-type" evidence="4">
    <location>
        <begin position="6"/>
        <end position="179"/>
    </location>
</feature>
<evidence type="ECO:0000256" key="2">
    <source>
        <dbReference type="ARBA" id="ARBA00022827"/>
    </source>
</evidence>
<accession>A0ABQ2YNL8</accession>
<dbReference type="EMBL" id="BMUT01000007">
    <property type="protein sequence ID" value="GGX87639.1"/>
    <property type="molecule type" value="Genomic_DNA"/>
</dbReference>
<dbReference type="InterPro" id="IPR036683">
    <property type="entry name" value="CO_DH_flav_C_dom_sf"/>
</dbReference>
<dbReference type="SMART" id="SM01092">
    <property type="entry name" value="CO_deh_flav_C"/>
    <property type="match status" value="1"/>
</dbReference>
<sequence>MSAETETPRPMDFLLPERLDEALEAMAARAGTVPVAGGTDVMVRLGTGHERPAAAVDLTRIVCLSRWERTAGGIRLGATVPYTRIAGELAAPLPGLAAAARTVGSRQIRNRGTVGGALGTASPTGDVHPMLLACGAEVELVSVRGARRVPVRDFYTGPGRTVRAPDELIRAVRVPEAEGPQAYAKAGRRGAVVMATCSFAVALWPSRAWVGTGIGSAAPVPRPAPEAEQFVARELGELRLWQTRGPLPDDVLARFGELAAAATAPADDVRGSSAYRRHAVAVLARRTLGRVWDDYRAHRRTEGEPCT</sequence>
<dbReference type="InterPro" id="IPR036318">
    <property type="entry name" value="FAD-bd_PCMH-like_sf"/>
</dbReference>
<name>A0ABQ2YNL8_9ACTN</name>
<dbReference type="Pfam" id="PF00941">
    <property type="entry name" value="FAD_binding_5"/>
    <property type="match status" value="1"/>
</dbReference>
<dbReference type="InterPro" id="IPR016166">
    <property type="entry name" value="FAD-bd_PCMH"/>
</dbReference>
<evidence type="ECO:0000256" key="1">
    <source>
        <dbReference type="ARBA" id="ARBA00022630"/>
    </source>
</evidence>
<dbReference type="Gene3D" id="3.30.390.50">
    <property type="entry name" value="CO dehydrogenase flavoprotein, C-terminal domain"/>
    <property type="match status" value="1"/>
</dbReference>
<dbReference type="PANTHER" id="PTHR42659">
    <property type="entry name" value="XANTHINE DEHYDROGENASE SUBUNIT C-RELATED"/>
    <property type="match status" value="1"/>
</dbReference>
<keyword evidence="2" id="KW-0274">FAD</keyword>
<evidence type="ECO:0000313" key="5">
    <source>
        <dbReference type="EMBL" id="GGX87639.1"/>
    </source>
</evidence>
<dbReference type="InterPro" id="IPR016167">
    <property type="entry name" value="FAD-bd_PCMH_sub1"/>
</dbReference>
<dbReference type="InterPro" id="IPR016169">
    <property type="entry name" value="FAD-bd_PCMH_sub2"/>
</dbReference>
<keyword evidence="6" id="KW-1185">Reference proteome</keyword>